<dbReference type="GO" id="GO:0003700">
    <property type="term" value="F:DNA-binding transcription factor activity"/>
    <property type="evidence" value="ECO:0007669"/>
    <property type="project" value="InterPro"/>
</dbReference>
<protein>
    <submittedName>
        <fullName evidence="5">AraC family transcriptional regulator</fullName>
    </submittedName>
</protein>
<dbReference type="SMART" id="SM00342">
    <property type="entry name" value="HTH_ARAC"/>
    <property type="match status" value="1"/>
</dbReference>
<dbReference type="GO" id="GO:0043565">
    <property type="term" value="F:sequence-specific DNA binding"/>
    <property type="evidence" value="ECO:0007669"/>
    <property type="project" value="InterPro"/>
</dbReference>
<sequence>MGVGRGVEVARVGGVWRVTRPWHPGLRPFIRSYAGYREAVASPYQVLVVPTGRAVVVINLAEPFTQVRRLGAPGSGSGRIGSLVVGLEDRPALCEHPGGQEAIRLEFTPLGAYRLFAVPMRELTNHVVELRDVLGPEAGVLVERLAAAGDWAARFDLLDAALLARLGRGPEPAPEVGHAWRLLSSTAGAIPVARIAAEVGWSQGHLVRRFTEQVGLTPKASARVLRFHRAMGMLSRGDVNLAEISAACGFYDQAHLSREFRALADTTPGRMTAARRVEGALAL</sequence>
<dbReference type="InterPro" id="IPR050204">
    <property type="entry name" value="AraC_XylS_family_regulators"/>
</dbReference>
<dbReference type="PROSITE" id="PS01124">
    <property type="entry name" value="HTH_ARAC_FAMILY_2"/>
    <property type="match status" value="1"/>
</dbReference>
<evidence type="ECO:0000256" key="3">
    <source>
        <dbReference type="ARBA" id="ARBA00023163"/>
    </source>
</evidence>
<organism evidence="5 6">
    <name type="scientific">Kitasatospora atroaurantiaca</name>
    <dbReference type="NCBI Taxonomy" id="285545"/>
    <lineage>
        <taxon>Bacteria</taxon>
        <taxon>Bacillati</taxon>
        <taxon>Actinomycetota</taxon>
        <taxon>Actinomycetes</taxon>
        <taxon>Kitasatosporales</taxon>
        <taxon>Streptomycetaceae</taxon>
        <taxon>Kitasatospora</taxon>
    </lineage>
</organism>
<evidence type="ECO:0000313" key="6">
    <source>
        <dbReference type="Proteomes" id="UP000318416"/>
    </source>
</evidence>
<dbReference type="SUPFAM" id="SSF46689">
    <property type="entry name" value="Homeodomain-like"/>
    <property type="match status" value="1"/>
</dbReference>
<dbReference type="InterPro" id="IPR018060">
    <property type="entry name" value="HTH_AraC"/>
</dbReference>
<evidence type="ECO:0000313" key="5">
    <source>
        <dbReference type="EMBL" id="TWE20303.1"/>
    </source>
</evidence>
<dbReference type="OrthoDB" id="2559672at2"/>
<reference evidence="5 6" key="1">
    <citation type="submission" date="2019-06" db="EMBL/GenBank/DDBJ databases">
        <title>Sequencing the genomes of 1000 actinobacteria strains.</title>
        <authorList>
            <person name="Klenk H.-P."/>
        </authorList>
    </citation>
    <scope>NUCLEOTIDE SEQUENCE [LARGE SCALE GENOMIC DNA]</scope>
    <source>
        <strain evidence="5 6">DSM 41649</strain>
    </source>
</reference>
<dbReference type="EMBL" id="VIVR01000001">
    <property type="protein sequence ID" value="TWE20303.1"/>
    <property type="molecule type" value="Genomic_DNA"/>
</dbReference>
<keyword evidence="2" id="KW-0238">DNA-binding</keyword>
<dbReference type="InterPro" id="IPR046532">
    <property type="entry name" value="DUF6597"/>
</dbReference>
<dbReference type="Gene3D" id="1.10.10.60">
    <property type="entry name" value="Homeodomain-like"/>
    <property type="match status" value="1"/>
</dbReference>
<accession>A0A561EXG8</accession>
<feature type="domain" description="HTH araC/xylS-type" evidence="4">
    <location>
        <begin position="192"/>
        <end position="274"/>
    </location>
</feature>
<dbReference type="AlphaFoldDB" id="A0A561EXG8"/>
<dbReference type="Proteomes" id="UP000318416">
    <property type="component" value="Unassembled WGS sequence"/>
</dbReference>
<proteinExistence type="predicted"/>
<evidence type="ECO:0000256" key="2">
    <source>
        <dbReference type="ARBA" id="ARBA00023125"/>
    </source>
</evidence>
<dbReference type="Pfam" id="PF20240">
    <property type="entry name" value="DUF6597"/>
    <property type="match status" value="1"/>
</dbReference>
<gene>
    <name evidence="5" type="ORF">FB465_5452</name>
</gene>
<comment type="caution">
    <text evidence="5">The sequence shown here is derived from an EMBL/GenBank/DDBJ whole genome shotgun (WGS) entry which is preliminary data.</text>
</comment>
<keyword evidence="3" id="KW-0804">Transcription</keyword>
<name>A0A561EXG8_9ACTN</name>
<dbReference type="PANTHER" id="PTHR46796">
    <property type="entry name" value="HTH-TYPE TRANSCRIPTIONAL ACTIVATOR RHAS-RELATED"/>
    <property type="match status" value="1"/>
</dbReference>
<dbReference type="Pfam" id="PF12833">
    <property type="entry name" value="HTH_18"/>
    <property type="match status" value="1"/>
</dbReference>
<keyword evidence="1" id="KW-0805">Transcription regulation</keyword>
<dbReference type="InterPro" id="IPR009057">
    <property type="entry name" value="Homeodomain-like_sf"/>
</dbReference>
<evidence type="ECO:0000259" key="4">
    <source>
        <dbReference type="PROSITE" id="PS01124"/>
    </source>
</evidence>
<dbReference type="PANTHER" id="PTHR46796:SF15">
    <property type="entry name" value="BLL1074 PROTEIN"/>
    <property type="match status" value="1"/>
</dbReference>
<evidence type="ECO:0000256" key="1">
    <source>
        <dbReference type="ARBA" id="ARBA00023015"/>
    </source>
</evidence>
<keyword evidence="6" id="KW-1185">Reference proteome</keyword>